<comment type="similarity">
    <text evidence="1">Belongs to the aldehyde dehydrogenase family.</text>
</comment>
<dbReference type="GO" id="GO:0005739">
    <property type="term" value="C:mitochondrion"/>
    <property type="evidence" value="ECO:0007669"/>
    <property type="project" value="TreeGrafter"/>
</dbReference>
<name>A0A1V6TT09_9EURO</name>
<dbReference type="GO" id="GO:0004491">
    <property type="term" value="F:methylmalonate-semialdehyde dehydrogenase (acylating, NAD) activity"/>
    <property type="evidence" value="ECO:0007669"/>
    <property type="project" value="InterPro"/>
</dbReference>
<dbReference type="InterPro" id="IPR010061">
    <property type="entry name" value="MeMal-semiAld_DH"/>
</dbReference>
<evidence type="ECO:0000256" key="3">
    <source>
        <dbReference type="SAM" id="MobiDB-lite"/>
    </source>
</evidence>
<dbReference type="OrthoDB" id="4359759at2759"/>
<gene>
    <name evidence="5" type="ORF">PENSTE_c002G09977</name>
</gene>
<keyword evidence="2" id="KW-0175">Coiled coil</keyword>
<evidence type="ECO:0000313" key="6">
    <source>
        <dbReference type="Proteomes" id="UP000191285"/>
    </source>
</evidence>
<keyword evidence="6" id="KW-1185">Reference proteome</keyword>
<protein>
    <recommendedName>
        <fullName evidence="4">FAR1 domain-containing protein</fullName>
    </recommendedName>
</protein>
<evidence type="ECO:0000259" key="4">
    <source>
        <dbReference type="Pfam" id="PF03101"/>
    </source>
</evidence>
<dbReference type="InterPro" id="IPR004330">
    <property type="entry name" value="FAR1_DNA_bnd_dom"/>
</dbReference>
<dbReference type="EMBL" id="MLKD01000002">
    <property type="protein sequence ID" value="OQE29528.1"/>
    <property type="molecule type" value="Genomic_DNA"/>
</dbReference>
<feature type="compositionally biased region" description="Basic and acidic residues" evidence="3">
    <location>
        <begin position="81"/>
        <end position="90"/>
    </location>
</feature>
<proteinExistence type="inferred from homology"/>
<feature type="region of interest" description="Disordered" evidence="3">
    <location>
        <begin position="73"/>
        <end position="98"/>
    </location>
</feature>
<evidence type="ECO:0000256" key="1">
    <source>
        <dbReference type="ARBA" id="ARBA00009986"/>
    </source>
</evidence>
<feature type="coiled-coil region" evidence="2">
    <location>
        <begin position="203"/>
        <end position="244"/>
    </location>
</feature>
<dbReference type="STRING" id="303698.A0A1V6TT09"/>
<reference evidence="6" key="1">
    <citation type="journal article" date="2017" name="Nat. Microbiol.">
        <title>Global analysis of biosynthetic gene clusters reveals vast potential of secondary metabolite production in Penicillium species.</title>
        <authorList>
            <person name="Nielsen J.C."/>
            <person name="Grijseels S."/>
            <person name="Prigent S."/>
            <person name="Ji B."/>
            <person name="Dainat J."/>
            <person name="Nielsen K.F."/>
            <person name="Frisvad J.C."/>
            <person name="Workman M."/>
            <person name="Nielsen J."/>
        </authorList>
    </citation>
    <scope>NUCLEOTIDE SEQUENCE [LARGE SCALE GENOMIC DNA]</scope>
    <source>
        <strain evidence="6">IBT 24891</strain>
    </source>
</reference>
<dbReference type="AlphaFoldDB" id="A0A1V6TT09"/>
<sequence length="296" mass="34155">MQSTMQMTLPTPAAPPKSSDNQPDVPADSPYVRIFEDREPMLAAIREYAFSQGFVITIARSSGGRNLYLGCDRGGVHKSRDRNPGREGVPRRKRGSRRSGCPFSLYCFKSGSEKSDNKWRIRVISLQHNHDMETDLVEHSGARVMSEDHKKMIEFLIGENLPPRKICAALKRGYPNLLVIPRDIYNLKKAFKKAEEARRQAELPEERAKREKLEQLALQHKQQREYLEAEHKKQLEELEGNQKEQREYLEKHGNLEGYGHANQDSQLEQLEQLQQLQQLQQFDQLEQLSNHVRGGV</sequence>
<dbReference type="PANTHER" id="PTHR43866">
    <property type="entry name" value="MALONATE-SEMIALDEHYDE DEHYDROGENASE"/>
    <property type="match status" value="1"/>
</dbReference>
<comment type="caution">
    <text evidence="5">The sequence shown here is derived from an EMBL/GenBank/DDBJ whole genome shotgun (WGS) entry which is preliminary data.</text>
</comment>
<evidence type="ECO:0000256" key="2">
    <source>
        <dbReference type="SAM" id="Coils"/>
    </source>
</evidence>
<accession>A0A1V6TT09</accession>
<feature type="region of interest" description="Disordered" evidence="3">
    <location>
        <begin position="1"/>
        <end position="29"/>
    </location>
</feature>
<evidence type="ECO:0000313" key="5">
    <source>
        <dbReference type="EMBL" id="OQE29528.1"/>
    </source>
</evidence>
<organism evidence="5 6">
    <name type="scientific">Penicillium steckii</name>
    <dbReference type="NCBI Taxonomy" id="303698"/>
    <lineage>
        <taxon>Eukaryota</taxon>
        <taxon>Fungi</taxon>
        <taxon>Dikarya</taxon>
        <taxon>Ascomycota</taxon>
        <taxon>Pezizomycotina</taxon>
        <taxon>Eurotiomycetes</taxon>
        <taxon>Eurotiomycetidae</taxon>
        <taxon>Eurotiales</taxon>
        <taxon>Aspergillaceae</taxon>
        <taxon>Penicillium</taxon>
    </lineage>
</organism>
<dbReference type="GO" id="GO:0006210">
    <property type="term" value="P:thymine catabolic process"/>
    <property type="evidence" value="ECO:0007669"/>
    <property type="project" value="TreeGrafter"/>
</dbReference>
<dbReference type="Pfam" id="PF03101">
    <property type="entry name" value="FAR1"/>
    <property type="match status" value="1"/>
</dbReference>
<dbReference type="Proteomes" id="UP000191285">
    <property type="component" value="Unassembled WGS sequence"/>
</dbReference>
<dbReference type="GO" id="GO:0006574">
    <property type="term" value="P:L-valine catabolic process"/>
    <property type="evidence" value="ECO:0007669"/>
    <property type="project" value="TreeGrafter"/>
</dbReference>
<feature type="domain" description="FAR1" evidence="4">
    <location>
        <begin position="47"/>
        <end position="132"/>
    </location>
</feature>
<dbReference type="PANTHER" id="PTHR43866:SF3">
    <property type="entry name" value="METHYLMALONATE-SEMIALDEHYDE DEHYDROGENASE [ACYLATING], MITOCHONDRIAL"/>
    <property type="match status" value="1"/>
</dbReference>